<accession>A0A7X2C397</accession>
<dbReference type="GO" id="GO:0004124">
    <property type="term" value="F:cysteine synthase activity"/>
    <property type="evidence" value="ECO:0007669"/>
    <property type="project" value="UniProtKB-EC"/>
</dbReference>
<evidence type="ECO:0000256" key="3">
    <source>
        <dbReference type="ARBA" id="ARBA00012681"/>
    </source>
</evidence>
<evidence type="ECO:0000256" key="4">
    <source>
        <dbReference type="ARBA" id="ARBA00022898"/>
    </source>
</evidence>
<reference evidence="7 8" key="1">
    <citation type="submission" date="2019-10" db="EMBL/GenBank/DDBJ databases">
        <title>Evaluation of single-gene subtyping targets for Pseudomonas.</title>
        <authorList>
            <person name="Reichler S.J."/>
            <person name="Orsi R.H."/>
            <person name="Wiedmann M."/>
            <person name="Martin N.H."/>
            <person name="Murphy S.I."/>
        </authorList>
    </citation>
    <scope>NUCLEOTIDE SEQUENCE [LARGE SCALE GENOMIC DNA]</scope>
    <source>
        <strain evidence="7 8">FSL R10-3254</strain>
    </source>
</reference>
<keyword evidence="4" id="KW-0663">Pyridoxal phosphate</keyword>
<dbReference type="PANTHER" id="PTHR10314">
    <property type="entry name" value="CYSTATHIONINE BETA-SYNTHASE"/>
    <property type="match status" value="1"/>
</dbReference>
<comment type="caution">
    <text evidence="7">The sequence shown here is derived from an EMBL/GenBank/DDBJ whole genome shotgun (WGS) entry which is preliminary data.</text>
</comment>
<gene>
    <name evidence="7" type="ORF">GHO39_07760</name>
</gene>
<evidence type="ECO:0000256" key="1">
    <source>
        <dbReference type="ARBA" id="ARBA00001933"/>
    </source>
</evidence>
<name>A0A7X2C397_9PSED</name>
<dbReference type="InterPro" id="IPR050214">
    <property type="entry name" value="Cys_Synth/Cystath_Beta-Synth"/>
</dbReference>
<protein>
    <recommendedName>
        <fullName evidence="3">cysteine synthase</fullName>
        <ecNumber evidence="3">2.5.1.47</ecNumber>
    </recommendedName>
</protein>
<dbReference type="EC" id="2.5.1.47" evidence="3"/>
<dbReference type="SUPFAM" id="SSF53686">
    <property type="entry name" value="Tryptophan synthase beta subunit-like PLP-dependent enzymes"/>
    <property type="match status" value="1"/>
</dbReference>
<proteinExistence type="predicted"/>
<evidence type="ECO:0000256" key="5">
    <source>
        <dbReference type="ARBA" id="ARBA00047931"/>
    </source>
</evidence>
<evidence type="ECO:0000259" key="6">
    <source>
        <dbReference type="Pfam" id="PF00291"/>
    </source>
</evidence>
<comment type="pathway">
    <text evidence="2">Amino-acid biosynthesis; L-cysteine biosynthesis; L-cysteine from L-serine: step 2/2.</text>
</comment>
<dbReference type="CDD" id="cd01561">
    <property type="entry name" value="CBS_like"/>
    <property type="match status" value="1"/>
</dbReference>
<dbReference type="Pfam" id="PF00291">
    <property type="entry name" value="PALP"/>
    <property type="match status" value="1"/>
</dbReference>
<dbReference type="InterPro" id="IPR001926">
    <property type="entry name" value="TrpB-like_PALP"/>
</dbReference>
<dbReference type="InterPro" id="IPR036052">
    <property type="entry name" value="TrpB-like_PALP_sf"/>
</dbReference>
<evidence type="ECO:0000256" key="2">
    <source>
        <dbReference type="ARBA" id="ARBA00004962"/>
    </source>
</evidence>
<comment type="cofactor">
    <cofactor evidence="1">
        <name>pyridoxal 5'-phosphate</name>
        <dbReference type="ChEBI" id="CHEBI:597326"/>
    </cofactor>
</comment>
<dbReference type="RefSeq" id="WP_153327629.1">
    <property type="nucleotide sequence ID" value="NZ_WIWI01000017.1"/>
</dbReference>
<evidence type="ECO:0000313" key="7">
    <source>
        <dbReference type="EMBL" id="MQT89032.1"/>
    </source>
</evidence>
<organism evidence="7 8">
    <name type="scientific">Pseudomonas helleri</name>
    <dbReference type="NCBI Taxonomy" id="1608996"/>
    <lineage>
        <taxon>Bacteria</taxon>
        <taxon>Pseudomonadati</taxon>
        <taxon>Pseudomonadota</taxon>
        <taxon>Gammaproteobacteria</taxon>
        <taxon>Pseudomonadales</taxon>
        <taxon>Pseudomonadaceae</taxon>
        <taxon>Pseudomonas</taxon>
    </lineage>
</organism>
<dbReference type="EMBL" id="WIWI01000017">
    <property type="protein sequence ID" value="MQT89032.1"/>
    <property type="molecule type" value="Genomic_DNA"/>
</dbReference>
<dbReference type="Gene3D" id="3.40.50.1100">
    <property type="match status" value="2"/>
</dbReference>
<sequence length="359" mass="37943">MRPVEFPSAIKTRISDLIGGAPLLELPVAPSSGRVLLKLEQFNPTGTAKIRMARQMVDEAESQGKLKPGGWIVESTSGNTGLGLALIAAERGYRFTAVVDHHSSVDKLRGMQAYGAELVRVGSPEGGLATADRDATAERIAAEHGAYWTQQHNNPGNANGYKGLAQELYQALGEQIHYLFGAVGTGGSLCGTGRALKEYLPTIKIVGVEPTGSVIFGGDGTPYHQSGTGTPAGAEIGVLIDYELIDAGLKVSDSQAFETARYLARHHAVLVGGSAGGVIYQALHHARNAPPESTTIVLVCDGGEKYLNTVFNDEWMQSHGLIAPAIAAELEQLLPPQKELTAPRAAESTADQYHVRSAV</sequence>
<feature type="domain" description="Tryptophan synthase beta chain-like PALP" evidence="6">
    <location>
        <begin position="14"/>
        <end position="301"/>
    </location>
</feature>
<comment type="catalytic activity">
    <reaction evidence="5">
        <text>O-acetyl-L-serine + hydrogen sulfide = L-cysteine + acetate</text>
        <dbReference type="Rhea" id="RHEA:14829"/>
        <dbReference type="ChEBI" id="CHEBI:29919"/>
        <dbReference type="ChEBI" id="CHEBI:30089"/>
        <dbReference type="ChEBI" id="CHEBI:35235"/>
        <dbReference type="ChEBI" id="CHEBI:58340"/>
        <dbReference type="EC" id="2.5.1.47"/>
    </reaction>
</comment>
<dbReference type="Proteomes" id="UP000489190">
    <property type="component" value="Unassembled WGS sequence"/>
</dbReference>
<evidence type="ECO:0000313" key="8">
    <source>
        <dbReference type="Proteomes" id="UP000489190"/>
    </source>
</evidence>
<dbReference type="AlphaFoldDB" id="A0A7X2C397"/>